<dbReference type="EC" id="3.7.1.3" evidence="1 2"/>
<dbReference type="InterPro" id="IPR000192">
    <property type="entry name" value="Aminotrans_V_dom"/>
</dbReference>
<dbReference type="PIRSF" id="PIRSF038800">
    <property type="entry name" value="KYNU"/>
    <property type="match status" value="1"/>
</dbReference>
<dbReference type="KEGG" id="mgot:MgSA37_02744"/>
<dbReference type="SUPFAM" id="SSF53383">
    <property type="entry name" value="PLP-dependent transferases"/>
    <property type="match status" value="1"/>
</dbReference>
<dbReference type="Pfam" id="PF22580">
    <property type="entry name" value="KYNU_C"/>
    <property type="match status" value="1"/>
</dbReference>
<dbReference type="GO" id="GO:0097053">
    <property type="term" value="P:L-kynurenine catabolic process"/>
    <property type="evidence" value="ECO:0007669"/>
    <property type="project" value="UniProtKB-UniRule"/>
</dbReference>
<dbReference type="GO" id="GO:0030170">
    <property type="term" value="F:pyridoxal phosphate binding"/>
    <property type="evidence" value="ECO:0007669"/>
    <property type="project" value="UniProtKB-UniRule"/>
</dbReference>
<feature type="binding site" evidence="1">
    <location>
        <begin position="133"/>
        <end position="136"/>
    </location>
    <ligand>
        <name>pyridoxal 5'-phosphate</name>
        <dbReference type="ChEBI" id="CHEBI:597326"/>
    </ligand>
</feature>
<comment type="cofactor">
    <cofactor evidence="1 2">
        <name>pyridoxal 5'-phosphate</name>
        <dbReference type="ChEBI" id="CHEBI:597326"/>
    </cofactor>
</comment>
<feature type="binding site" evidence="1">
    <location>
        <position position="218"/>
    </location>
    <ligand>
        <name>pyridoxal 5'-phosphate</name>
        <dbReference type="ChEBI" id="CHEBI:597326"/>
    </ligand>
</feature>
<dbReference type="Proteomes" id="UP000218263">
    <property type="component" value="Chromosome"/>
</dbReference>
<name>A0A110B5M9_9SPHI</name>
<sequence>MIYQNTLAFATQLDEQDSLKGFQSKFLTPKHNGKDVIYLCGNSLGLQPVTAQSEVDQILKNWQERAIEGFFTGDEPWLDFHKRLTYTLSQILGANRDEITIMNSLTVNLHLLMVSFYKPTGNRFKIMMEGGAFPSDQYAIASQARFHGYDPKDAIIELFPRECEFTLRTEDIIRKINEHADDLALVLFSGVNYYTGQLFDMPAITTAAHGAGAFAGFDLAHAAGNVPLQLHEWGVDFATWCSYKYMNSGPGGISGAFVNEKHFNNKKLNRFEGWWGFREDKRFLMPSVFEGEKGAAAWQLSTSPAILLALHKASLDIFEAAGGIAPLRAKSELLTGYLEFLINGINEKHGDELFKVITPGYKADRGCQLSIVCKQNGKPTFDKLTENGVIGDWREPNVIRLSPVPLYNSFKQVFETGLILAAST</sequence>
<comment type="function">
    <text evidence="1 2">Catalyzes the cleavage of L-kynurenine (L-Kyn) and L-3-hydroxykynurenine (L-3OHKyn) into anthranilic acid (AA) and 3-hydroxyanthranilic acid (3-OHAA), respectively.</text>
</comment>
<keyword evidence="4" id="KW-1185">Reference proteome</keyword>
<dbReference type="GO" id="GO:0009435">
    <property type="term" value="P:NAD+ biosynthetic process"/>
    <property type="evidence" value="ECO:0007669"/>
    <property type="project" value="UniProtKB-UniRule"/>
</dbReference>
<dbReference type="AlphaFoldDB" id="A0A110B5M9"/>
<keyword evidence="1 2" id="KW-0663">Pyridoxal phosphate</keyword>
<dbReference type="Gene3D" id="3.90.1150.10">
    <property type="entry name" value="Aspartate Aminotransferase, domain 1"/>
    <property type="match status" value="1"/>
</dbReference>
<dbReference type="RefSeq" id="WP_096352556.1">
    <property type="nucleotide sequence ID" value="NZ_AP017313.1"/>
</dbReference>
<dbReference type="PANTHER" id="PTHR14084">
    <property type="entry name" value="KYNURENINASE"/>
    <property type="match status" value="1"/>
</dbReference>
<proteinExistence type="inferred from homology"/>
<evidence type="ECO:0000256" key="2">
    <source>
        <dbReference type="PIRNR" id="PIRNR038800"/>
    </source>
</evidence>
<protein>
    <recommendedName>
        <fullName evidence="1 2">Kynureninase</fullName>
        <ecNumber evidence="1 2">3.7.1.3</ecNumber>
    </recommendedName>
    <alternativeName>
        <fullName evidence="1">L-kynurenine hydrolase</fullName>
    </alternativeName>
</protein>
<comment type="catalytic activity">
    <reaction evidence="2">
        <text>3-hydroxy-L-kynurenine + H2O = 3-hydroxyanthranilate + L-alanine + H(+)</text>
        <dbReference type="Rhea" id="RHEA:25143"/>
        <dbReference type="ChEBI" id="CHEBI:15377"/>
        <dbReference type="ChEBI" id="CHEBI:15378"/>
        <dbReference type="ChEBI" id="CHEBI:36559"/>
        <dbReference type="ChEBI" id="CHEBI:57972"/>
        <dbReference type="ChEBI" id="CHEBI:58125"/>
        <dbReference type="EC" id="3.7.1.3"/>
    </reaction>
</comment>
<feature type="binding site" evidence="1">
    <location>
        <position position="221"/>
    </location>
    <ligand>
        <name>pyridoxal 5'-phosphate</name>
        <dbReference type="ChEBI" id="CHEBI:597326"/>
    </ligand>
</feature>
<dbReference type="GO" id="GO:0030429">
    <property type="term" value="F:kynureninase activity"/>
    <property type="evidence" value="ECO:0007669"/>
    <property type="project" value="UniProtKB-UniRule"/>
</dbReference>
<keyword evidence="1 2" id="KW-0378">Hydrolase</keyword>
<feature type="modified residue" description="N6-(pyridoxal phosphate)lysine" evidence="1">
    <location>
        <position position="244"/>
    </location>
</feature>
<dbReference type="OrthoDB" id="9812626at2"/>
<dbReference type="UniPathway" id="UPA00253">
    <property type="reaction ID" value="UER00329"/>
</dbReference>
<keyword evidence="1 2" id="KW-0662">Pyridine nucleotide biosynthesis</keyword>
<reference evidence="3 4" key="1">
    <citation type="submission" date="2015-12" db="EMBL/GenBank/DDBJ databases">
        <title>Genome sequence of Mucilaginibacter gotjawali.</title>
        <authorList>
            <person name="Lee J.S."/>
            <person name="Lee K.C."/>
            <person name="Kim K.K."/>
            <person name="Lee B.W."/>
        </authorList>
    </citation>
    <scope>NUCLEOTIDE SEQUENCE [LARGE SCALE GENOMIC DNA]</scope>
    <source>
        <strain evidence="3 4">SA3-7</strain>
    </source>
</reference>
<dbReference type="GO" id="GO:0005737">
    <property type="term" value="C:cytoplasm"/>
    <property type="evidence" value="ECO:0007669"/>
    <property type="project" value="UniProtKB-UniRule"/>
</dbReference>
<comment type="similarity">
    <text evidence="1 2">Belongs to the kynureninase family.</text>
</comment>
<comment type="subunit">
    <text evidence="1 2">Homodimer.</text>
</comment>
<dbReference type="HAMAP" id="MF_01970">
    <property type="entry name" value="Kynureninase"/>
    <property type="match status" value="1"/>
</dbReference>
<feature type="binding site" evidence="1">
    <location>
        <position position="274"/>
    </location>
    <ligand>
        <name>pyridoxal 5'-phosphate</name>
        <dbReference type="ChEBI" id="CHEBI:597326"/>
    </ligand>
</feature>
<gene>
    <name evidence="1 3" type="primary">kynU</name>
    <name evidence="3" type="ORF">MgSA37_02744</name>
</gene>
<evidence type="ECO:0000313" key="3">
    <source>
        <dbReference type="EMBL" id="BAU54568.1"/>
    </source>
</evidence>
<dbReference type="GO" id="GO:0043420">
    <property type="term" value="P:anthranilate metabolic process"/>
    <property type="evidence" value="ECO:0007669"/>
    <property type="project" value="TreeGrafter"/>
</dbReference>
<dbReference type="NCBIfam" id="TIGR01814">
    <property type="entry name" value="kynureninase"/>
    <property type="match status" value="1"/>
</dbReference>
<organism evidence="3 4">
    <name type="scientific">Mucilaginibacter gotjawali</name>
    <dbReference type="NCBI Taxonomy" id="1550579"/>
    <lineage>
        <taxon>Bacteria</taxon>
        <taxon>Pseudomonadati</taxon>
        <taxon>Bacteroidota</taxon>
        <taxon>Sphingobacteriia</taxon>
        <taxon>Sphingobacteriales</taxon>
        <taxon>Sphingobacteriaceae</taxon>
        <taxon>Mucilaginibacter</taxon>
    </lineage>
</organism>
<dbReference type="Pfam" id="PF00266">
    <property type="entry name" value="Aminotran_5"/>
    <property type="match status" value="1"/>
</dbReference>
<comment type="caution">
    <text evidence="1">Lacks conserved residue(s) required for the propagation of feature annotation.</text>
</comment>
<comment type="pathway">
    <text evidence="1 2">Amino-acid degradation; L-kynurenine degradation; L-alanine and anthranilate from L-kynurenine: step 1/1.</text>
</comment>
<dbReference type="UniPathway" id="UPA00334">
    <property type="reaction ID" value="UER00455"/>
</dbReference>
<accession>A0A110B5M9</accession>
<comment type="catalytic activity">
    <reaction evidence="1 2">
        <text>L-kynurenine + H2O = anthranilate + L-alanine + H(+)</text>
        <dbReference type="Rhea" id="RHEA:16813"/>
        <dbReference type="ChEBI" id="CHEBI:15377"/>
        <dbReference type="ChEBI" id="CHEBI:15378"/>
        <dbReference type="ChEBI" id="CHEBI:16567"/>
        <dbReference type="ChEBI" id="CHEBI:57959"/>
        <dbReference type="ChEBI" id="CHEBI:57972"/>
        <dbReference type="EC" id="3.7.1.3"/>
    </reaction>
</comment>
<dbReference type="InterPro" id="IPR015422">
    <property type="entry name" value="PyrdxlP-dep_Trfase_small"/>
</dbReference>
<feature type="binding site" evidence="1">
    <location>
        <position position="105"/>
    </location>
    <ligand>
        <name>pyridoxal 5'-phosphate</name>
        <dbReference type="ChEBI" id="CHEBI:597326"/>
    </ligand>
</feature>
<feature type="binding site" evidence="1">
    <location>
        <position position="106"/>
    </location>
    <ligand>
        <name>pyridoxal 5'-phosphate</name>
        <dbReference type="ChEBI" id="CHEBI:597326"/>
    </ligand>
</feature>
<dbReference type="InterPro" id="IPR015424">
    <property type="entry name" value="PyrdxlP-dep_Trfase"/>
</dbReference>
<comment type="pathway">
    <text evidence="1 2">Cofactor biosynthesis; NAD(+) biosynthesis; quinolinate from L-kynurenine: step 2/3.</text>
</comment>
<dbReference type="FunFam" id="3.40.640.10:FF:000031">
    <property type="entry name" value="Kynureninase"/>
    <property type="match status" value="1"/>
</dbReference>
<feature type="binding site" evidence="1">
    <location>
        <position position="243"/>
    </location>
    <ligand>
        <name>pyridoxal 5'-phosphate</name>
        <dbReference type="ChEBI" id="CHEBI:597326"/>
    </ligand>
</feature>
<dbReference type="InterPro" id="IPR015421">
    <property type="entry name" value="PyrdxlP-dep_Trfase_major"/>
</dbReference>
<dbReference type="InterPro" id="IPR010111">
    <property type="entry name" value="Kynureninase"/>
</dbReference>
<dbReference type="GO" id="GO:0019441">
    <property type="term" value="P:L-tryptophan catabolic process to kynurenine"/>
    <property type="evidence" value="ECO:0007669"/>
    <property type="project" value="TreeGrafter"/>
</dbReference>
<dbReference type="Gene3D" id="3.40.640.10">
    <property type="entry name" value="Type I PLP-dependent aspartate aminotransferase-like (Major domain)"/>
    <property type="match status" value="1"/>
</dbReference>
<dbReference type="EMBL" id="AP017313">
    <property type="protein sequence ID" value="BAU54568.1"/>
    <property type="molecule type" value="Genomic_DNA"/>
</dbReference>
<evidence type="ECO:0000256" key="1">
    <source>
        <dbReference type="HAMAP-Rule" id="MF_01970"/>
    </source>
</evidence>
<feature type="binding site" evidence="1">
    <location>
        <position position="302"/>
    </location>
    <ligand>
        <name>pyridoxal 5'-phosphate</name>
        <dbReference type="ChEBI" id="CHEBI:597326"/>
    </ligand>
</feature>
<dbReference type="GO" id="GO:0019805">
    <property type="term" value="P:quinolinate biosynthetic process"/>
    <property type="evidence" value="ECO:0007669"/>
    <property type="project" value="UniProtKB-UniRule"/>
</dbReference>
<evidence type="ECO:0000313" key="4">
    <source>
        <dbReference type="Proteomes" id="UP000218263"/>
    </source>
</evidence>
<dbReference type="PANTHER" id="PTHR14084:SF0">
    <property type="entry name" value="KYNURENINASE"/>
    <property type="match status" value="1"/>
</dbReference>